<proteinExistence type="predicted"/>
<reference evidence="3" key="1">
    <citation type="journal article" date="2019" name="Int. J. Syst. Evol. Microbiol.">
        <title>The Global Catalogue of Microorganisms (GCM) 10K type strain sequencing project: providing services to taxonomists for standard genome sequencing and annotation.</title>
        <authorList>
            <consortium name="The Broad Institute Genomics Platform"/>
            <consortium name="The Broad Institute Genome Sequencing Center for Infectious Disease"/>
            <person name="Wu L."/>
            <person name="Ma J."/>
        </authorList>
    </citation>
    <scope>NUCLEOTIDE SEQUENCE [LARGE SCALE GENOMIC DNA]</scope>
    <source>
        <strain evidence="3">KCTC 42964</strain>
    </source>
</reference>
<evidence type="ECO:0000313" key="3">
    <source>
        <dbReference type="Proteomes" id="UP001595528"/>
    </source>
</evidence>
<organism evidence="2 3">
    <name type="scientific">Marinibaculum pumilum</name>
    <dbReference type="NCBI Taxonomy" id="1766165"/>
    <lineage>
        <taxon>Bacteria</taxon>
        <taxon>Pseudomonadati</taxon>
        <taxon>Pseudomonadota</taxon>
        <taxon>Alphaproteobacteria</taxon>
        <taxon>Rhodospirillales</taxon>
        <taxon>Rhodospirillaceae</taxon>
        <taxon>Marinibaculum</taxon>
    </lineage>
</organism>
<evidence type="ECO:0000256" key="1">
    <source>
        <dbReference type="SAM" id="MobiDB-lite"/>
    </source>
</evidence>
<protein>
    <submittedName>
        <fullName evidence="2">Uncharacterized protein</fullName>
    </submittedName>
</protein>
<keyword evidence="3" id="KW-1185">Reference proteome</keyword>
<gene>
    <name evidence="2" type="ORF">ACFOGJ_03545</name>
</gene>
<dbReference type="RefSeq" id="WP_379898188.1">
    <property type="nucleotide sequence ID" value="NZ_JBHRTR010000009.1"/>
</dbReference>
<feature type="region of interest" description="Disordered" evidence="1">
    <location>
        <begin position="166"/>
        <end position="189"/>
    </location>
</feature>
<name>A0ABV7KVE7_9PROT</name>
<comment type="caution">
    <text evidence="2">The sequence shown here is derived from an EMBL/GenBank/DDBJ whole genome shotgun (WGS) entry which is preliminary data.</text>
</comment>
<accession>A0ABV7KVE7</accession>
<evidence type="ECO:0000313" key="2">
    <source>
        <dbReference type="EMBL" id="MFC3226287.1"/>
    </source>
</evidence>
<sequence>MDKISISYAELDTFPELAFPEALLVWALRVWVDIANPHEGPGGRLAMERLRTAFAHARAPSVAMQLDSFWTIIGSSAKRQIDVRCPGCVTLSPDEILFVREIACRQRRVTPGPSGLLAALCPAAARRHAAPFADAIAGDLQDGRLVLPSRNDGDLWRWSARRAEPAGANDRIGGGMDDDGPRGSVVTLH</sequence>
<dbReference type="EMBL" id="JBHRTR010000009">
    <property type="protein sequence ID" value="MFC3226287.1"/>
    <property type="molecule type" value="Genomic_DNA"/>
</dbReference>
<dbReference type="Proteomes" id="UP001595528">
    <property type="component" value="Unassembled WGS sequence"/>
</dbReference>